<evidence type="ECO:0000259" key="1">
    <source>
        <dbReference type="Pfam" id="PF13460"/>
    </source>
</evidence>
<dbReference type="EMBL" id="CVMT01000001">
    <property type="protein sequence ID" value="CRG83796.1"/>
    <property type="molecule type" value="Genomic_DNA"/>
</dbReference>
<dbReference type="Gene3D" id="3.40.50.720">
    <property type="entry name" value="NAD(P)-binding Rossmann-like Domain"/>
    <property type="match status" value="1"/>
</dbReference>
<name>A0A0U1LN08_TALIS</name>
<protein>
    <recommendedName>
        <fullName evidence="1">NAD(P)-binding domain-containing protein</fullName>
    </recommendedName>
</protein>
<dbReference type="Pfam" id="PF13460">
    <property type="entry name" value="NAD_binding_10"/>
    <property type="match status" value="1"/>
</dbReference>
<dbReference type="PANTHER" id="PTHR14097:SF9">
    <property type="entry name" value="EPIMERASE, PUTATIVE (AFU_ORTHOLOGUE AFUA_8G07320)-RELATED"/>
    <property type="match status" value="1"/>
</dbReference>
<evidence type="ECO:0000313" key="2">
    <source>
        <dbReference type="EMBL" id="CRG83796.1"/>
    </source>
</evidence>
<dbReference type="OMA" id="ETWILRP"/>
<dbReference type="AlphaFoldDB" id="A0A0U1LN08"/>
<dbReference type="SUPFAM" id="SSF51735">
    <property type="entry name" value="NAD(P)-binding Rossmann-fold domains"/>
    <property type="match status" value="1"/>
</dbReference>
<accession>A0A0U1LN08</accession>
<organism evidence="2 3">
    <name type="scientific">Talaromyces islandicus</name>
    <name type="common">Penicillium islandicum</name>
    <dbReference type="NCBI Taxonomy" id="28573"/>
    <lineage>
        <taxon>Eukaryota</taxon>
        <taxon>Fungi</taxon>
        <taxon>Dikarya</taxon>
        <taxon>Ascomycota</taxon>
        <taxon>Pezizomycotina</taxon>
        <taxon>Eurotiomycetes</taxon>
        <taxon>Eurotiomycetidae</taxon>
        <taxon>Eurotiales</taxon>
        <taxon>Trichocomaceae</taxon>
        <taxon>Talaromyces</taxon>
        <taxon>Talaromyces sect. Islandici</taxon>
    </lineage>
</organism>
<gene>
    <name evidence="2" type="ORF">PISL3812_01152</name>
</gene>
<dbReference type="STRING" id="28573.A0A0U1LN08"/>
<dbReference type="OrthoDB" id="3535423at2759"/>
<dbReference type="Proteomes" id="UP000054383">
    <property type="component" value="Unassembled WGS sequence"/>
</dbReference>
<keyword evidence="3" id="KW-1185">Reference proteome</keyword>
<dbReference type="InterPro" id="IPR016040">
    <property type="entry name" value="NAD(P)-bd_dom"/>
</dbReference>
<sequence length="222" mass="24520">MKVVLTGVTGFIGREILDQCLQNPSITSIVALSRRELQPPLTSDSKVKVVVMDDFLVYPKPVLEEMSGAEACIWALGKARMPDNKTNRKVSVDYTLAAAQALEQNSSPYADSNQKFRFVYLSGAGAEKDQGKSLWVMQDYGHIRGEVENKLLSFAKDHDSRFQSYIMRPGMVLPKEMTIRSLVFGLGPSVKVDALAEVMIDVALRGNDCQVFENTNICAHGS</sequence>
<feature type="domain" description="NAD(P)-binding" evidence="1">
    <location>
        <begin position="7"/>
        <end position="202"/>
    </location>
</feature>
<evidence type="ECO:0000313" key="3">
    <source>
        <dbReference type="Proteomes" id="UP000054383"/>
    </source>
</evidence>
<proteinExistence type="predicted"/>
<dbReference type="PANTHER" id="PTHR14097">
    <property type="entry name" value="OXIDOREDUCTASE HTATIP2"/>
    <property type="match status" value="1"/>
</dbReference>
<dbReference type="InterPro" id="IPR036291">
    <property type="entry name" value="NAD(P)-bd_dom_sf"/>
</dbReference>
<reference evidence="2 3" key="1">
    <citation type="submission" date="2015-04" db="EMBL/GenBank/DDBJ databases">
        <authorList>
            <person name="Syromyatnikov M.Y."/>
            <person name="Popov V.N."/>
        </authorList>
    </citation>
    <scope>NUCLEOTIDE SEQUENCE [LARGE SCALE GENOMIC DNA]</scope>
    <source>
        <strain evidence="2">WF-38-12</strain>
    </source>
</reference>